<gene>
    <name evidence="1" type="ORF">ColLi_05539</name>
</gene>
<evidence type="ECO:0000313" key="2">
    <source>
        <dbReference type="Proteomes" id="UP001055172"/>
    </source>
</evidence>
<organism evidence="1 2">
    <name type="scientific">Colletotrichum liriopes</name>
    <dbReference type="NCBI Taxonomy" id="708192"/>
    <lineage>
        <taxon>Eukaryota</taxon>
        <taxon>Fungi</taxon>
        <taxon>Dikarya</taxon>
        <taxon>Ascomycota</taxon>
        <taxon>Pezizomycotina</taxon>
        <taxon>Sordariomycetes</taxon>
        <taxon>Hypocreomycetidae</taxon>
        <taxon>Glomerellales</taxon>
        <taxon>Glomerellaceae</taxon>
        <taxon>Colletotrichum</taxon>
        <taxon>Colletotrichum spaethianum species complex</taxon>
    </lineage>
</organism>
<sequence>MGRETSVAPRLGATVEDARVENTHAQRIKAALGPWAKEQHHRDVGMINLTLTMDGLEALSLKLFFGLLGRTQAEIVVELALVRKELKSSTFHAMFDMWVVSLP</sequence>
<dbReference type="EMBL" id="BPPX01000010">
    <property type="protein sequence ID" value="GJC82701.1"/>
    <property type="molecule type" value="Genomic_DNA"/>
</dbReference>
<evidence type="ECO:0000313" key="1">
    <source>
        <dbReference type="EMBL" id="GJC82701.1"/>
    </source>
</evidence>
<name>A0AA37GLT9_9PEZI</name>
<keyword evidence="2" id="KW-1185">Reference proteome</keyword>
<dbReference type="AlphaFoldDB" id="A0AA37GLT9"/>
<proteinExistence type="predicted"/>
<accession>A0AA37GLT9</accession>
<protein>
    <submittedName>
        <fullName evidence="1">Uncharacterized protein</fullName>
    </submittedName>
</protein>
<comment type="caution">
    <text evidence="1">The sequence shown here is derived from an EMBL/GenBank/DDBJ whole genome shotgun (WGS) entry which is preliminary data.</text>
</comment>
<dbReference type="Proteomes" id="UP001055172">
    <property type="component" value="Unassembled WGS sequence"/>
</dbReference>
<reference evidence="1 2" key="1">
    <citation type="submission" date="2021-07" db="EMBL/GenBank/DDBJ databases">
        <title>Genome data of Colletotrichum spaethianum.</title>
        <authorList>
            <person name="Utami Y.D."/>
            <person name="Hiruma K."/>
        </authorList>
    </citation>
    <scope>NUCLEOTIDE SEQUENCE [LARGE SCALE GENOMIC DNA]</scope>
    <source>
        <strain evidence="1 2">MAFF 242679</strain>
    </source>
</reference>